<sequence>MHGKSILLSCLSNSPPPFLLVQSSSTKPSISSPIRILALPRTLSLIVHDLRRCLLLILLLFVRSPYRSPIFKIRLRICRPRLKRALDLMAWESSQFLMFLVIHHCVRAYYTFHQD</sequence>
<evidence type="ECO:0000313" key="1">
    <source>
        <dbReference type="EMBL" id="MBA4658541.1"/>
    </source>
</evidence>
<organism evidence="1">
    <name type="scientific">Opuntia streptacantha</name>
    <name type="common">Prickly pear cactus</name>
    <name type="synonym">Opuntia cardona</name>
    <dbReference type="NCBI Taxonomy" id="393608"/>
    <lineage>
        <taxon>Eukaryota</taxon>
        <taxon>Viridiplantae</taxon>
        <taxon>Streptophyta</taxon>
        <taxon>Embryophyta</taxon>
        <taxon>Tracheophyta</taxon>
        <taxon>Spermatophyta</taxon>
        <taxon>Magnoliopsida</taxon>
        <taxon>eudicotyledons</taxon>
        <taxon>Gunneridae</taxon>
        <taxon>Pentapetalae</taxon>
        <taxon>Caryophyllales</taxon>
        <taxon>Cactineae</taxon>
        <taxon>Cactaceae</taxon>
        <taxon>Opuntioideae</taxon>
        <taxon>Opuntia</taxon>
    </lineage>
</organism>
<proteinExistence type="predicted"/>
<dbReference type="EMBL" id="GISG01200954">
    <property type="protein sequence ID" value="MBA4658541.1"/>
    <property type="molecule type" value="Transcribed_RNA"/>
</dbReference>
<dbReference type="AlphaFoldDB" id="A0A7C9E2N7"/>
<dbReference type="EMBL" id="GISG01200952">
    <property type="protein sequence ID" value="MBA4658539.1"/>
    <property type="molecule type" value="Transcribed_RNA"/>
</dbReference>
<protein>
    <submittedName>
        <fullName evidence="1">Uncharacterized protein</fullName>
    </submittedName>
</protein>
<reference evidence="1" key="1">
    <citation type="journal article" date="2013" name="J. Plant Res.">
        <title>Effect of fungi and light on seed germination of three Opuntia species from semiarid lands of central Mexico.</title>
        <authorList>
            <person name="Delgado-Sanchez P."/>
            <person name="Jimenez-Bremont J.F."/>
            <person name="Guerrero-Gonzalez Mde L."/>
            <person name="Flores J."/>
        </authorList>
    </citation>
    <scope>NUCLEOTIDE SEQUENCE</scope>
    <source>
        <tissue evidence="1">Cladode</tissue>
    </source>
</reference>
<reference evidence="1" key="2">
    <citation type="submission" date="2020-07" db="EMBL/GenBank/DDBJ databases">
        <authorList>
            <person name="Vera ALvarez R."/>
            <person name="Arias-Moreno D.M."/>
            <person name="Jimenez-Jacinto V."/>
            <person name="Jimenez-Bremont J.F."/>
            <person name="Swaminathan K."/>
            <person name="Moose S.P."/>
            <person name="Guerrero-Gonzalez M.L."/>
            <person name="Marino-Ramirez L."/>
            <person name="Landsman D."/>
            <person name="Rodriguez-Kessler M."/>
            <person name="Delgado-Sanchez P."/>
        </authorList>
    </citation>
    <scope>NUCLEOTIDE SEQUENCE</scope>
    <source>
        <tissue evidence="1">Cladode</tissue>
    </source>
</reference>
<name>A0A7C9E2N7_OPUST</name>
<accession>A0A7C9E2N7</accession>